<accession>A0A645IKF1</accession>
<gene>
    <name evidence="1" type="ORF">SDC9_196406</name>
</gene>
<dbReference type="EMBL" id="VSSQ01111430">
    <property type="protein sequence ID" value="MPN48794.1"/>
    <property type="molecule type" value="Genomic_DNA"/>
</dbReference>
<protein>
    <submittedName>
        <fullName evidence="1">Uncharacterized protein</fullName>
    </submittedName>
</protein>
<comment type="caution">
    <text evidence="1">The sequence shown here is derived from an EMBL/GenBank/DDBJ whole genome shotgun (WGS) entry which is preliminary data.</text>
</comment>
<organism evidence="1">
    <name type="scientific">bioreactor metagenome</name>
    <dbReference type="NCBI Taxonomy" id="1076179"/>
    <lineage>
        <taxon>unclassified sequences</taxon>
        <taxon>metagenomes</taxon>
        <taxon>ecological metagenomes</taxon>
    </lineage>
</organism>
<proteinExistence type="predicted"/>
<evidence type="ECO:0000313" key="1">
    <source>
        <dbReference type="EMBL" id="MPN48794.1"/>
    </source>
</evidence>
<reference evidence="1" key="1">
    <citation type="submission" date="2019-08" db="EMBL/GenBank/DDBJ databases">
        <authorList>
            <person name="Kucharzyk K."/>
            <person name="Murdoch R.W."/>
            <person name="Higgins S."/>
            <person name="Loffler F."/>
        </authorList>
    </citation>
    <scope>NUCLEOTIDE SEQUENCE</scope>
</reference>
<dbReference type="AlphaFoldDB" id="A0A645IKF1"/>
<name>A0A645IKF1_9ZZZZ</name>
<sequence>MKLTADAGYHFRRSYTDASLLLNVEEINWYKLGYFPRPMKKPFAFQLEGQTRKDSVRMTLQSGDLKLNFRSRTTLEKLMKQSALFSELLMKQVNNKRLDHAALRKVLPSAGLRLTAGPDNPFSRYLAMKDITYNQVNVLFGTTPARGINGRATVSGLSVDPPGSTRYF</sequence>